<protein>
    <submittedName>
        <fullName evidence="5">Uncharacterized protein</fullName>
    </submittedName>
</protein>
<dbReference type="GeneID" id="30010134"/>
<dbReference type="GO" id="GO:0004591">
    <property type="term" value="F:oxoglutarate dehydrogenase (succinyl-transferring) activity"/>
    <property type="evidence" value="ECO:0007669"/>
    <property type="project" value="TreeGrafter"/>
</dbReference>
<evidence type="ECO:0000313" key="5">
    <source>
        <dbReference type="EMBL" id="OAP60964.1"/>
    </source>
</evidence>
<accession>A0A178ZMC2</accession>
<evidence type="ECO:0000256" key="1">
    <source>
        <dbReference type="ARBA" id="ARBA00004173"/>
    </source>
</evidence>
<dbReference type="OrthoDB" id="2116030at2759"/>
<dbReference type="EMBL" id="LVYI01000004">
    <property type="protein sequence ID" value="OAP60964.1"/>
    <property type="molecule type" value="Genomic_DNA"/>
</dbReference>
<dbReference type="RefSeq" id="XP_018694331.1">
    <property type="nucleotide sequence ID" value="XM_018837478.1"/>
</dbReference>
<feature type="region of interest" description="Disordered" evidence="4">
    <location>
        <begin position="170"/>
        <end position="212"/>
    </location>
</feature>
<organism evidence="5 6">
    <name type="scientific">Fonsecaea erecta</name>
    <dbReference type="NCBI Taxonomy" id="1367422"/>
    <lineage>
        <taxon>Eukaryota</taxon>
        <taxon>Fungi</taxon>
        <taxon>Dikarya</taxon>
        <taxon>Ascomycota</taxon>
        <taxon>Pezizomycotina</taxon>
        <taxon>Eurotiomycetes</taxon>
        <taxon>Chaetothyriomycetidae</taxon>
        <taxon>Chaetothyriales</taxon>
        <taxon>Herpotrichiellaceae</taxon>
        <taxon>Fonsecaea</taxon>
    </lineage>
</organism>
<gene>
    <name evidence="5" type="ORF">AYL99_05966</name>
</gene>
<comment type="subcellular location">
    <subcellularLocation>
        <location evidence="1">Mitochondrion</location>
    </subcellularLocation>
</comment>
<dbReference type="STRING" id="1367422.A0A178ZMC2"/>
<comment type="caution">
    <text evidence="5">The sequence shown here is derived from an EMBL/GenBank/DDBJ whole genome shotgun (WGS) entry which is preliminary data.</text>
</comment>
<dbReference type="AlphaFoldDB" id="A0A178ZMC2"/>
<sequence length="219" mass="24266">MRPSLVLRATHQRTPLIKFIGKRTPPKSVDHTPHAHPASPTHSLPESFATYRSKAQQHGPLRGGGGNGGVPSSSFSAAASSGSSMSYGAIGGTPGRALGPIKPKQGEFFDRDELPARFRRKSWSEEEIEAKLWKFDSVDNDLSSFALFGFLRLWSLWWQSHDPLLGPSFEEGLETRPDTTHGVEAAPHRRQDIDEKAEQPQAQKDHHPTVLNDRLDVYV</sequence>
<dbReference type="Pfam" id="PF10937">
    <property type="entry name" value="Kgd4-YMR31"/>
    <property type="match status" value="1"/>
</dbReference>
<comment type="similarity">
    <text evidence="3">Belongs to the alpha-ketoglutarate dehydrogenase component 4 family.</text>
</comment>
<reference evidence="5 6" key="1">
    <citation type="submission" date="2016-04" db="EMBL/GenBank/DDBJ databases">
        <title>Draft genome of Fonsecaea erecta CBS 125763.</title>
        <authorList>
            <person name="Weiss V.A."/>
            <person name="Vicente V.A."/>
            <person name="Raittz R.T."/>
            <person name="Moreno L.F."/>
            <person name="De Souza E.M."/>
            <person name="Pedrosa F.O."/>
            <person name="Steffens M.B."/>
            <person name="Faoro H."/>
            <person name="Tadra-Sfeir M.Z."/>
            <person name="Najafzadeh M.J."/>
            <person name="Felipe M.S."/>
            <person name="Teixeira M."/>
            <person name="Sun J."/>
            <person name="Xi L."/>
            <person name="Gomes R."/>
            <person name="De Azevedo C.M."/>
            <person name="Salgado C.G."/>
            <person name="Da Silva M.B."/>
            <person name="Nascimento M.F."/>
            <person name="Queiroz-Telles F."/>
            <person name="Attili D.S."/>
            <person name="Gorbushina A."/>
        </authorList>
    </citation>
    <scope>NUCLEOTIDE SEQUENCE [LARGE SCALE GENOMIC DNA]</scope>
    <source>
        <strain evidence="5 6">CBS 125763</strain>
    </source>
</reference>
<dbReference type="GO" id="GO:0006103">
    <property type="term" value="P:2-oxoglutarate metabolic process"/>
    <property type="evidence" value="ECO:0007669"/>
    <property type="project" value="InterPro"/>
</dbReference>
<name>A0A178ZMC2_9EURO</name>
<keyword evidence="2" id="KW-0496">Mitochondrion</keyword>
<evidence type="ECO:0000256" key="2">
    <source>
        <dbReference type="ARBA" id="ARBA00023128"/>
    </source>
</evidence>
<dbReference type="Proteomes" id="UP000078343">
    <property type="component" value="Unassembled WGS sequence"/>
</dbReference>
<evidence type="ECO:0000256" key="4">
    <source>
        <dbReference type="SAM" id="MobiDB-lite"/>
    </source>
</evidence>
<proteinExistence type="inferred from homology"/>
<dbReference type="PANTHER" id="PTHR31601">
    <property type="entry name" value="28S RIBOSOMAL PROTEIN S36, MITOCHONDRIAL"/>
    <property type="match status" value="1"/>
</dbReference>
<feature type="compositionally biased region" description="Basic and acidic residues" evidence="4">
    <location>
        <begin position="173"/>
        <end position="212"/>
    </location>
</feature>
<dbReference type="InterPro" id="IPR020373">
    <property type="entry name" value="Kgd4/YMR-31"/>
</dbReference>
<keyword evidence="6" id="KW-1185">Reference proteome</keyword>
<dbReference type="GO" id="GO:0005739">
    <property type="term" value="C:mitochondrion"/>
    <property type="evidence" value="ECO:0007669"/>
    <property type="project" value="UniProtKB-SubCell"/>
</dbReference>
<dbReference type="PANTHER" id="PTHR31601:SF2">
    <property type="entry name" value="ALPHA-KETOGLUTARATE DEHYDROGENASE COMPONENT 4"/>
    <property type="match status" value="1"/>
</dbReference>
<evidence type="ECO:0000256" key="3">
    <source>
        <dbReference type="ARBA" id="ARBA00043970"/>
    </source>
</evidence>
<feature type="compositionally biased region" description="Low complexity" evidence="4">
    <location>
        <begin position="35"/>
        <end position="45"/>
    </location>
</feature>
<feature type="region of interest" description="Disordered" evidence="4">
    <location>
        <begin position="16"/>
        <end position="77"/>
    </location>
</feature>
<evidence type="ECO:0000313" key="6">
    <source>
        <dbReference type="Proteomes" id="UP000078343"/>
    </source>
</evidence>